<dbReference type="AlphaFoldDB" id="L2FTK4"/>
<keyword evidence="1" id="KW-0175">Coiled coil</keyword>
<dbReference type="EMBL" id="KB020879">
    <property type="protein sequence ID" value="ELA29058.1"/>
    <property type="molecule type" value="Genomic_DNA"/>
</dbReference>
<feature type="coiled-coil region" evidence="1">
    <location>
        <begin position="38"/>
        <end position="79"/>
    </location>
</feature>
<accession>L2FTK4</accession>
<organism evidence="3">
    <name type="scientific">Colletotrichum fructicola (strain Nara gc5)</name>
    <name type="common">Anthracnose fungus</name>
    <name type="synonym">Colletotrichum gloeosporioides (strain Nara gc5)</name>
    <dbReference type="NCBI Taxonomy" id="1213859"/>
    <lineage>
        <taxon>Eukaryota</taxon>
        <taxon>Fungi</taxon>
        <taxon>Dikarya</taxon>
        <taxon>Ascomycota</taxon>
        <taxon>Pezizomycotina</taxon>
        <taxon>Sordariomycetes</taxon>
        <taxon>Hypocreomycetidae</taxon>
        <taxon>Glomerellales</taxon>
        <taxon>Glomerellaceae</taxon>
        <taxon>Colletotrichum</taxon>
        <taxon>Colletotrichum gloeosporioides species complex</taxon>
    </lineage>
</organism>
<feature type="region of interest" description="Disordered" evidence="2">
    <location>
        <begin position="111"/>
        <end position="137"/>
    </location>
</feature>
<name>L2FTK4_COLFN</name>
<evidence type="ECO:0000256" key="1">
    <source>
        <dbReference type="SAM" id="Coils"/>
    </source>
</evidence>
<reference evidence="3" key="1">
    <citation type="submission" date="2012-08" db="EMBL/GenBank/DDBJ databases">
        <title>Genome analysis of Colletotrichum orbiculare and Colletotrichum fructicola.</title>
        <authorList>
            <person name="Gan P.H.P."/>
            <person name="Ikeda K."/>
            <person name="Irieda H."/>
            <person name="Narusaka M."/>
            <person name="O'Connell R.J."/>
            <person name="Narusaka Y."/>
            <person name="Takano Y."/>
            <person name="Kubo Y."/>
            <person name="Shirasu K."/>
        </authorList>
    </citation>
    <scope>NUCLEOTIDE SEQUENCE</scope>
    <source>
        <strain evidence="3">Nara gc5</strain>
    </source>
</reference>
<proteinExistence type="predicted"/>
<gene>
    <name evidence="3" type="ORF">CGGC5_10481</name>
</gene>
<feature type="compositionally biased region" description="Basic and acidic residues" evidence="2">
    <location>
        <begin position="122"/>
        <end position="134"/>
    </location>
</feature>
<sequence length="265" mass="30040">MPYHFPLGVNEADRASTEVVGSETHTTTAAQADAQLRLDQLNELTQLEQAKLDRLQQLVQEQQGRLDELTENIDQIASEPDSGQNRLTIEVPEGNDQRFTGWELVPINNNGWMTEAPSAGDAESRPSEESDSRLAKRPRVVTQLDFARVQLDVPSHEDNNRGDTLSDEEPIKIKIFSRDDTGRWALNNWIHVTTSDPTPIEHTAAKYTRKHFCLFDTSYNILIPKTCFEKVRANGTYTILAVHVSKVNAKDDGWRKLDPMLLEYK</sequence>
<evidence type="ECO:0000256" key="2">
    <source>
        <dbReference type="SAM" id="MobiDB-lite"/>
    </source>
</evidence>
<evidence type="ECO:0000313" key="3">
    <source>
        <dbReference type="EMBL" id="ELA29058.1"/>
    </source>
</evidence>
<dbReference type="HOGENOM" id="CLU_1049774_0_0_1"/>
<protein>
    <submittedName>
        <fullName evidence="3">Uncharacterized protein</fullName>
    </submittedName>
</protein>
<dbReference type="STRING" id="1213859.L2FTK4"/>